<dbReference type="Proteomes" id="UP000077875">
    <property type="component" value="Chromosome"/>
</dbReference>
<name>A0A172YK11_9GAMM</name>
<protein>
    <recommendedName>
        <fullName evidence="3">PBP domain-containing protein</fullName>
    </recommendedName>
</protein>
<dbReference type="AlphaFoldDB" id="A0A172YK11"/>
<accession>A0A172YK11</accession>
<gene>
    <name evidence="1" type="ORF">A5892_08095</name>
</gene>
<evidence type="ECO:0008006" key="3">
    <source>
        <dbReference type="Google" id="ProtNLM"/>
    </source>
</evidence>
<evidence type="ECO:0000313" key="1">
    <source>
        <dbReference type="EMBL" id="ANF59563.1"/>
    </source>
</evidence>
<dbReference type="RefSeq" id="WP_064124380.1">
    <property type="nucleotide sequence ID" value="NZ_CP015243.1"/>
</dbReference>
<proteinExistence type="predicted"/>
<dbReference type="EMBL" id="CP015243">
    <property type="protein sequence ID" value="ANF59563.1"/>
    <property type="molecule type" value="Genomic_DNA"/>
</dbReference>
<dbReference type="Gene3D" id="3.40.190.10">
    <property type="entry name" value="Periplasmic binding protein-like II"/>
    <property type="match status" value="1"/>
</dbReference>
<keyword evidence="2" id="KW-1185">Reference proteome</keyword>
<dbReference type="KEGG" id="haa:A5892_08095"/>
<sequence>MLFCIHAYAENSTSPHDLVLIANPDSRTPMSISRETARAIFAMRQRSLDDSGAAIEVFVLPDASPVHSRFAKQVLGIYPSQLRLAWDRGVYSGTGQAPNQVTNQAQMLDRIANTTNGVGYVEREWVDERVRAIPLR</sequence>
<dbReference type="STRING" id="376489.A5892_08095"/>
<dbReference type="SUPFAM" id="SSF53850">
    <property type="entry name" value="Periplasmic binding protein-like II"/>
    <property type="match status" value="1"/>
</dbReference>
<organism evidence="1 2">
    <name type="scientific">Halotalea alkalilenta</name>
    <dbReference type="NCBI Taxonomy" id="376489"/>
    <lineage>
        <taxon>Bacteria</taxon>
        <taxon>Pseudomonadati</taxon>
        <taxon>Pseudomonadota</taxon>
        <taxon>Gammaproteobacteria</taxon>
        <taxon>Oceanospirillales</taxon>
        <taxon>Halomonadaceae</taxon>
        <taxon>Halotalea</taxon>
    </lineage>
</organism>
<reference evidence="1 2" key="1">
    <citation type="submission" date="2016-04" db="EMBL/GenBank/DDBJ databases">
        <title>Complete Genome Sequence of Halotalea alkalilenta IHB B 13600.</title>
        <authorList>
            <person name="Swarnkar M.K."/>
            <person name="Sharma A."/>
            <person name="Kaushal K."/>
            <person name="Soni R."/>
            <person name="Rana S."/>
            <person name="Singh A.K."/>
            <person name="Gulati A."/>
        </authorList>
    </citation>
    <scope>NUCLEOTIDE SEQUENCE [LARGE SCALE GENOMIC DNA]</scope>
    <source>
        <strain evidence="1 2">IHB B 13600</strain>
    </source>
</reference>
<evidence type="ECO:0000313" key="2">
    <source>
        <dbReference type="Proteomes" id="UP000077875"/>
    </source>
</evidence>